<dbReference type="Proteomes" id="UP000241764">
    <property type="component" value="Unassembled WGS sequence"/>
</dbReference>
<sequence>MADGAKLRLLKALPNAAIRNLNEIIEWLQTVRSASSLSHATSSNLPKSRCGDVCLQSMIFY</sequence>
<comment type="caution">
    <text evidence="1">The sequence shown here is derived from an EMBL/GenBank/DDBJ whole genome shotgun (WGS) entry which is preliminary data.</text>
</comment>
<dbReference type="AlphaFoldDB" id="A0A2P7B3B3"/>
<evidence type="ECO:0000313" key="1">
    <source>
        <dbReference type="EMBL" id="PSH60955.1"/>
    </source>
</evidence>
<gene>
    <name evidence="1" type="ORF">CU103_25725</name>
</gene>
<proteinExistence type="predicted"/>
<reference evidence="2" key="1">
    <citation type="submission" date="2017-11" db="EMBL/GenBank/DDBJ databases">
        <authorList>
            <person name="Kuznetsova I."/>
            <person name="Sazanova A."/>
            <person name="Chirak E."/>
            <person name="Safronova V."/>
            <person name="Willems A."/>
        </authorList>
    </citation>
    <scope>NUCLEOTIDE SEQUENCE [LARGE SCALE GENOMIC DNA]</scope>
    <source>
        <strain evidence="2">CCBAU 03422</strain>
    </source>
</reference>
<protein>
    <submittedName>
        <fullName evidence="1">Uncharacterized protein</fullName>
    </submittedName>
</protein>
<organism evidence="1 2">
    <name type="scientific">Phyllobacterium sophorae</name>
    <dbReference type="NCBI Taxonomy" id="1520277"/>
    <lineage>
        <taxon>Bacteria</taxon>
        <taxon>Pseudomonadati</taxon>
        <taxon>Pseudomonadota</taxon>
        <taxon>Alphaproteobacteria</taxon>
        <taxon>Hyphomicrobiales</taxon>
        <taxon>Phyllobacteriaceae</taxon>
        <taxon>Phyllobacterium</taxon>
    </lineage>
</organism>
<dbReference type="EMBL" id="PGGM01000015">
    <property type="protein sequence ID" value="PSH60955.1"/>
    <property type="molecule type" value="Genomic_DNA"/>
</dbReference>
<accession>A0A2P7B3B3</accession>
<keyword evidence="2" id="KW-1185">Reference proteome</keyword>
<evidence type="ECO:0000313" key="2">
    <source>
        <dbReference type="Proteomes" id="UP000241764"/>
    </source>
</evidence>
<name>A0A2P7B3B3_9HYPH</name>